<accession>A0A0F5K0J1</accession>
<evidence type="ECO:0000313" key="6">
    <source>
        <dbReference type="EMBL" id="KKB63062.1"/>
    </source>
</evidence>
<dbReference type="RefSeq" id="WP_024901779.1">
    <property type="nucleotide sequence ID" value="NZ_CADFGU010000006.1"/>
</dbReference>
<dbReference type="PANTHER" id="PTHR12213:SF0">
    <property type="entry name" value="CORRINOID ADENOSYLTRANSFERASE MMAB"/>
    <property type="match status" value="1"/>
</dbReference>
<dbReference type="GO" id="GO:0008817">
    <property type="term" value="F:corrinoid adenosyltransferase activity"/>
    <property type="evidence" value="ECO:0007669"/>
    <property type="project" value="TreeGrafter"/>
</dbReference>
<reference evidence="6 7" key="1">
    <citation type="submission" date="2015-03" db="EMBL/GenBank/DDBJ databases">
        <title>Draft Genome Sequence of Burkholderia andropogonis type strain ICMP2807, isolated from Sorghum bicolor.</title>
        <authorList>
            <person name="Lopes-Santos L."/>
            <person name="Castro D.B."/>
            <person name="Ottoboni L.M."/>
            <person name="Park D."/>
            <person name="Weirc B.S."/>
            <person name="Destefano S.A."/>
        </authorList>
    </citation>
    <scope>NUCLEOTIDE SEQUENCE [LARGE SCALE GENOMIC DNA]</scope>
    <source>
        <strain evidence="6 7">ICMP2807</strain>
    </source>
</reference>
<dbReference type="AlphaFoldDB" id="A0A0F5K0J1"/>
<evidence type="ECO:0000256" key="1">
    <source>
        <dbReference type="ARBA" id="ARBA00022679"/>
    </source>
</evidence>
<dbReference type="PANTHER" id="PTHR12213">
    <property type="entry name" value="CORRINOID ADENOSYLTRANSFERASE"/>
    <property type="match status" value="1"/>
</dbReference>
<dbReference type="OrthoDB" id="9778896at2"/>
<dbReference type="SUPFAM" id="SSF89028">
    <property type="entry name" value="Cobalamin adenosyltransferase-like"/>
    <property type="match status" value="1"/>
</dbReference>
<proteinExistence type="inferred from homology"/>
<dbReference type="GO" id="GO:0009236">
    <property type="term" value="P:cobalamin biosynthetic process"/>
    <property type="evidence" value="ECO:0007669"/>
    <property type="project" value="UniProtKB-UniRule"/>
</dbReference>
<dbReference type="EC" id="2.5.1.-" evidence="4"/>
<protein>
    <recommendedName>
        <fullName evidence="4">Cobalamin adenosyltransferase</fullName>
        <ecNumber evidence="4">2.5.1.-</ecNumber>
    </recommendedName>
</protein>
<feature type="domain" description="Cobalamin adenosyltransferase-like" evidence="5">
    <location>
        <begin position="8"/>
        <end position="167"/>
    </location>
</feature>
<comment type="catalytic activity">
    <reaction evidence="4">
        <text>2 cob(II)alamin + AH2 + 2 ATP = 2 adenosylcob(III)alamin + 2 triphosphate + A + 2 H(+)</text>
        <dbReference type="Rhea" id="RHEA:53304"/>
        <dbReference type="ChEBI" id="CHEBI:13193"/>
        <dbReference type="ChEBI" id="CHEBI:15378"/>
        <dbReference type="ChEBI" id="CHEBI:16304"/>
        <dbReference type="ChEBI" id="CHEBI:17499"/>
        <dbReference type="ChEBI" id="CHEBI:18036"/>
        <dbReference type="ChEBI" id="CHEBI:18408"/>
        <dbReference type="ChEBI" id="CHEBI:30616"/>
    </reaction>
</comment>
<keyword evidence="3 4" id="KW-0067">ATP-binding</keyword>
<dbReference type="PATRIC" id="fig|28092.6.peg.3229"/>
<dbReference type="GO" id="GO:0005524">
    <property type="term" value="F:ATP binding"/>
    <property type="evidence" value="ECO:0007669"/>
    <property type="project" value="UniProtKB-UniRule"/>
</dbReference>
<dbReference type="EMBL" id="LAQU01000013">
    <property type="protein sequence ID" value="KKB63062.1"/>
    <property type="molecule type" value="Genomic_DNA"/>
</dbReference>
<sequence>MKNRLTKIVTRTGDAGTTGLGDGRRVAKTSLRIAALGDVDELNATLGVLLTHALPESIRTCLLAAQHDLFDLGGELAMPGISVFPEKAVLAVEQWIEDGNADLPPLREFILPGGTAAAAAAHVARTVSRRAERSLWSLADDPEDGGSRVGCLYLNRLSDWLFVVARQLNRTEGHDEVYWRSPRERGGR</sequence>
<keyword evidence="4" id="KW-0169">Cobalamin biosynthesis</keyword>
<comment type="similarity">
    <text evidence="4">Belongs to the Cob(I)alamin adenosyltransferase family.</text>
</comment>
<dbReference type="InterPro" id="IPR029499">
    <property type="entry name" value="PduO-typ"/>
</dbReference>
<dbReference type="STRING" id="28092.WM40_13710"/>
<evidence type="ECO:0000256" key="4">
    <source>
        <dbReference type="RuleBase" id="RU366026"/>
    </source>
</evidence>
<keyword evidence="2 4" id="KW-0547">Nucleotide-binding</keyword>
<comment type="caution">
    <text evidence="6">The sequence shown here is derived from an EMBL/GenBank/DDBJ whole genome shotgun (WGS) entry which is preliminary data.</text>
</comment>
<dbReference type="InterPro" id="IPR016030">
    <property type="entry name" value="CblAdoTrfase-like"/>
</dbReference>
<name>A0A0F5K0J1_9BURK</name>
<evidence type="ECO:0000259" key="5">
    <source>
        <dbReference type="Pfam" id="PF01923"/>
    </source>
</evidence>
<evidence type="ECO:0000256" key="2">
    <source>
        <dbReference type="ARBA" id="ARBA00022741"/>
    </source>
</evidence>
<evidence type="ECO:0000256" key="3">
    <source>
        <dbReference type="ARBA" id="ARBA00022840"/>
    </source>
</evidence>
<dbReference type="Gene3D" id="1.20.1200.10">
    <property type="entry name" value="Cobalamin adenosyltransferase-like"/>
    <property type="match status" value="1"/>
</dbReference>
<dbReference type="Proteomes" id="UP000033618">
    <property type="component" value="Unassembled WGS sequence"/>
</dbReference>
<dbReference type="Pfam" id="PF01923">
    <property type="entry name" value="Cob_adeno_trans"/>
    <property type="match status" value="1"/>
</dbReference>
<dbReference type="NCBIfam" id="TIGR00636">
    <property type="entry name" value="PduO_Nterm"/>
    <property type="match status" value="1"/>
</dbReference>
<keyword evidence="1 4" id="KW-0808">Transferase</keyword>
<evidence type="ECO:0000313" key="7">
    <source>
        <dbReference type="Proteomes" id="UP000033618"/>
    </source>
</evidence>
<gene>
    <name evidence="6" type="ORF">WM40_13710</name>
</gene>
<dbReference type="InterPro" id="IPR036451">
    <property type="entry name" value="CblAdoTrfase-like_sf"/>
</dbReference>
<keyword evidence="7" id="KW-1185">Reference proteome</keyword>
<organism evidence="6 7">
    <name type="scientific">Robbsia andropogonis</name>
    <dbReference type="NCBI Taxonomy" id="28092"/>
    <lineage>
        <taxon>Bacteria</taxon>
        <taxon>Pseudomonadati</taxon>
        <taxon>Pseudomonadota</taxon>
        <taxon>Betaproteobacteria</taxon>
        <taxon>Burkholderiales</taxon>
        <taxon>Burkholderiaceae</taxon>
        <taxon>Robbsia</taxon>
    </lineage>
</organism>